<evidence type="ECO:0000313" key="2">
    <source>
        <dbReference type="EMBL" id="PDQ35868.1"/>
    </source>
</evidence>
<sequence length="131" mass="13204">MPMMGASELVGCAPGTATVPLPSPAKMAPGILLRALLTVLPLGMANTAKLRDRVLSNEYGKVSSGGGSSGAVSSSGDGSGSLLAPVFSRDERVTVVVSDRARGQAQATRIAEKALGTTSTMACALMRVGEK</sequence>
<organism evidence="2 3">
    <name type="scientific">Candidatus Lumbricidiphila eiseniae</name>
    <dbReference type="NCBI Taxonomy" id="1969409"/>
    <lineage>
        <taxon>Bacteria</taxon>
        <taxon>Bacillati</taxon>
        <taxon>Actinomycetota</taxon>
        <taxon>Actinomycetes</taxon>
        <taxon>Micrococcales</taxon>
        <taxon>Microbacteriaceae</taxon>
        <taxon>Candidatus Lumbricidiphila</taxon>
    </lineage>
</organism>
<evidence type="ECO:0000256" key="1">
    <source>
        <dbReference type="SAM" id="MobiDB-lite"/>
    </source>
</evidence>
<dbReference type="Proteomes" id="UP000219994">
    <property type="component" value="Unassembled WGS sequence"/>
</dbReference>
<proteinExistence type="predicted"/>
<dbReference type="EMBL" id="NAEP01000026">
    <property type="protein sequence ID" value="PDQ35868.1"/>
    <property type="molecule type" value="Genomic_DNA"/>
</dbReference>
<gene>
    <name evidence="2" type="ORF">B5766_03755</name>
</gene>
<protein>
    <submittedName>
        <fullName evidence="2">Uncharacterized protein</fullName>
    </submittedName>
</protein>
<name>A0A2A6FT71_9MICO</name>
<evidence type="ECO:0000313" key="3">
    <source>
        <dbReference type="Proteomes" id="UP000219994"/>
    </source>
</evidence>
<dbReference type="AlphaFoldDB" id="A0A2A6FT71"/>
<comment type="caution">
    <text evidence="2">The sequence shown here is derived from an EMBL/GenBank/DDBJ whole genome shotgun (WGS) entry which is preliminary data.</text>
</comment>
<reference evidence="3" key="1">
    <citation type="submission" date="2017-03" db="EMBL/GenBank/DDBJ databases">
        <authorList>
            <person name="Lund M.B."/>
        </authorList>
    </citation>
    <scope>NUCLEOTIDE SEQUENCE [LARGE SCALE GENOMIC DNA]</scope>
</reference>
<accession>A0A2A6FT71</accession>
<feature type="region of interest" description="Disordered" evidence="1">
    <location>
        <begin position="59"/>
        <end position="79"/>
    </location>
</feature>